<comment type="similarity">
    <text evidence="1 4">Belongs to the universal ribosomal protein uL23 family.</text>
</comment>
<organism evidence="6 7">
    <name type="scientific">Candidatus Malacoplasma girerdii</name>
    <dbReference type="NCBI Taxonomy" id="1318617"/>
    <lineage>
        <taxon>Bacteria</taxon>
        <taxon>Bacillati</taxon>
        <taxon>Mycoplasmatota</taxon>
        <taxon>Mycoplasmoidales</taxon>
        <taxon>Mycoplasmoidaceae</taxon>
        <taxon>Malacoplasma</taxon>
    </lineage>
</organism>
<dbReference type="Proteomes" id="UP000030066">
    <property type="component" value="Chromosome"/>
</dbReference>
<evidence type="ECO:0000256" key="4">
    <source>
        <dbReference type="HAMAP-Rule" id="MF_01369"/>
    </source>
</evidence>
<accession>A0A097SSA2</accession>
<feature type="region of interest" description="Disordered" evidence="5">
    <location>
        <begin position="116"/>
        <end position="141"/>
    </location>
</feature>
<evidence type="ECO:0000256" key="2">
    <source>
        <dbReference type="ARBA" id="ARBA00022980"/>
    </source>
</evidence>
<keyword evidence="4" id="KW-0694">RNA-binding</keyword>
<dbReference type="EMBL" id="CP007711">
    <property type="protein sequence ID" value="AIV03460.1"/>
    <property type="molecule type" value="Genomic_DNA"/>
</dbReference>
<evidence type="ECO:0000256" key="3">
    <source>
        <dbReference type="ARBA" id="ARBA00023274"/>
    </source>
</evidence>
<keyword evidence="2 4" id="KW-0689">Ribosomal protein</keyword>
<dbReference type="Gene3D" id="3.30.70.330">
    <property type="match status" value="1"/>
</dbReference>
<dbReference type="InterPro" id="IPR013025">
    <property type="entry name" value="Ribosomal_uL23-like"/>
</dbReference>
<dbReference type="KEGG" id="mgj:MGM1_0730"/>
<dbReference type="STRING" id="1318617.MGM1_0730"/>
<reference evidence="6 7" key="1">
    <citation type="journal article" date="2014" name="PLoS ONE">
        <title>An emerging Mycoplasma associated with trichomoniasis, vaginal infection and disease.</title>
        <authorList>
            <consortium name="Vaginal Microbiome Consortium"/>
            <person name="Fettweis J.M."/>
            <person name="Serrano M.G."/>
            <person name="Huang B."/>
            <person name="Brooks J.P."/>
            <person name="Glascock A.L."/>
            <person name="Sheth N.U."/>
            <person name="Strauss J.F.III."/>
            <person name="Jefferson K.K."/>
            <person name="Buck G.A."/>
        </authorList>
    </citation>
    <scope>NUCLEOTIDE SEQUENCE [LARGE SCALE GENOMIC DNA]</scope>
    <source>
        <strain evidence="6 7">VCU_M1</strain>
    </source>
</reference>
<evidence type="ECO:0000256" key="5">
    <source>
        <dbReference type="SAM" id="MobiDB-lite"/>
    </source>
</evidence>
<dbReference type="GO" id="GO:0019843">
    <property type="term" value="F:rRNA binding"/>
    <property type="evidence" value="ECO:0007669"/>
    <property type="project" value="UniProtKB-UniRule"/>
</dbReference>
<keyword evidence="4" id="KW-0699">rRNA-binding</keyword>
<dbReference type="GO" id="GO:1990904">
    <property type="term" value="C:ribonucleoprotein complex"/>
    <property type="evidence" value="ECO:0007669"/>
    <property type="project" value="UniProtKB-KW"/>
</dbReference>
<dbReference type="InterPro" id="IPR012678">
    <property type="entry name" value="Ribosomal_uL23/eL15/eS24_sf"/>
</dbReference>
<dbReference type="GO" id="GO:0003735">
    <property type="term" value="F:structural constituent of ribosome"/>
    <property type="evidence" value="ECO:0007669"/>
    <property type="project" value="InterPro"/>
</dbReference>
<dbReference type="InterPro" id="IPR012677">
    <property type="entry name" value="Nucleotide-bd_a/b_plait_sf"/>
</dbReference>
<dbReference type="GO" id="GO:0006412">
    <property type="term" value="P:translation"/>
    <property type="evidence" value="ECO:0007669"/>
    <property type="project" value="UniProtKB-UniRule"/>
</dbReference>
<gene>
    <name evidence="4 6" type="primary">rplW</name>
    <name evidence="6" type="ORF">MGM1_0730</name>
</gene>
<protein>
    <recommendedName>
        <fullName evidence="4">Large ribosomal subunit protein uL23</fullName>
    </recommendedName>
</protein>
<dbReference type="GO" id="GO:0005840">
    <property type="term" value="C:ribosome"/>
    <property type="evidence" value="ECO:0007669"/>
    <property type="project" value="UniProtKB-KW"/>
</dbReference>
<keyword evidence="7" id="KW-1185">Reference proteome</keyword>
<comment type="subunit">
    <text evidence="4">Part of the 50S ribosomal subunit. Contacts protein L29, and trigger factor when it is bound to the ribosome.</text>
</comment>
<dbReference type="eggNOG" id="COG0089">
    <property type="taxonomic scope" value="Bacteria"/>
</dbReference>
<dbReference type="PANTHER" id="PTHR11620">
    <property type="entry name" value="60S RIBOSOMAL PROTEIN L23A"/>
    <property type="match status" value="1"/>
</dbReference>
<comment type="function">
    <text evidence="4">One of the early assembly proteins it binds 23S rRNA. One of the proteins that surrounds the polypeptide exit tunnel on the outside of the ribosome. Forms the main docking site for trigger factor binding to the ribosome.</text>
</comment>
<dbReference type="AlphaFoldDB" id="A0A097SSA2"/>
<name>A0A097SSA2_9BACT</name>
<dbReference type="HOGENOM" id="CLU_037562_2_0_14"/>
<dbReference type="Pfam" id="PF00276">
    <property type="entry name" value="Ribosomal_L23"/>
    <property type="match status" value="1"/>
</dbReference>
<keyword evidence="3 4" id="KW-0687">Ribonucleoprotein</keyword>
<dbReference type="HAMAP" id="MF_01369_B">
    <property type="entry name" value="Ribosomal_uL23_B"/>
    <property type="match status" value="1"/>
</dbReference>
<proteinExistence type="inferred from homology"/>
<sequence>MDITRVIIQPLFTEKSEALKHNEKQVITLIVDPKANKHEIKEAFAILYGVYPEKINTQLRKPARVRTGTLKPGYTKLTKVAYITLPKGKKVAQTSDEHEEAIKEAAPVKKEAVAKAKGQLKEVAPKNESKETKKVEKPETK</sequence>
<evidence type="ECO:0000256" key="1">
    <source>
        <dbReference type="ARBA" id="ARBA00006700"/>
    </source>
</evidence>
<evidence type="ECO:0000313" key="7">
    <source>
        <dbReference type="Proteomes" id="UP000030066"/>
    </source>
</evidence>
<dbReference type="SUPFAM" id="SSF54189">
    <property type="entry name" value="Ribosomal proteins S24e, L23 and L15e"/>
    <property type="match status" value="1"/>
</dbReference>
<evidence type="ECO:0000313" key="6">
    <source>
        <dbReference type="EMBL" id="AIV03460.1"/>
    </source>
</evidence>